<dbReference type="PROSITE" id="PS50158">
    <property type="entry name" value="ZF_CCHC"/>
    <property type="match status" value="1"/>
</dbReference>
<evidence type="ECO:0000256" key="1">
    <source>
        <dbReference type="PROSITE-ProRule" id="PRU00047"/>
    </source>
</evidence>
<keyword evidence="1" id="KW-0479">Metal-binding</keyword>
<protein>
    <recommendedName>
        <fullName evidence="3">CCHC-type domain-containing protein</fullName>
    </recommendedName>
</protein>
<organism evidence="4 5">
    <name type="scientific">Spirodela intermedia</name>
    <name type="common">Intermediate duckweed</name>
    <dbReference type="NCBI Taxonomy" id="51605"/>
    <lineage>
        <taxon>Eukaryota</taxon>
        <taxon>Viridiplantae</taxon>
        <taxon>Streptophyta</taxon>
        <taxon>Embryophyta</taxon>
        <taxon>Tracheophyta</taxon>
        <taxon>Spermatophyta</taxon>
        <taxon>Magnoliopsida</taxon>
        <taxon>Liliopsida</taxon>
        <taxon>Araceae</taxon>
        <taxon>Lemnoideae</taxon>
        <taxon>Spirodela</taxon>
    </lineage>
</organism>
<keyword evidence="5" id="KW-1185">Reference proteome</keyword>
<dbReference type="OrthoDB" id="2020539at2759"/>
<dbReference type="SUPFAM" id="SSF57756">
    <property type="entry name" value="Retrovirus zinc finger-like domains"/>
    <property type="match status" value="1"/>
</dbReference>
<dbReference type="GO" id="GO:0003676">
    <property type="term" value="F:nucleic acid binding"/>
    <property type="evidence" value="ECO:0007669"/>
    <property type="project" value="InterPro"/>
</dbReference>
<name>A0A7I8L408_SPIIN</name>
<proteinExistence type="predicted"/>
<feature type="region of interest" description="Disordered" evidence="2">
    <location>
        <begin position="1"/>
        <end position="72"/>
    </location>
</feature>
<dbReference type="GO" id="GO:0008270">
    <property type="term" value="F:zinc ion binding"/>
    <property type="evidence" value="ECO:0007669"/>
    <property type="project" value="UniProtKB-KW"/>
</dbReference>
<dbReference type="PANTHER" id="PTHR34210:SF3">
    <property type="entry name" value="CCHC-TYPE DOMAIN-CONTAINING PROTEIN"/>
    <property type="match status" value="1"/>
</dbReference>
<dbReference type="Proteomes" id="UP000663760">
    <property type="component" value="Chromosome 10"/>
</dbReference>
<feature type="region of interest" description="Disordered" evidence="2">
    <location>
        <begin position="184"/>
        <end position="291"/>
    </location>
</feature>
<feature type="compositionally biased region" description="Basic residues" evidence="2">
    <location>
        <begin position="261"/>
        <end position="274"/>
    </location>
</feature>
<evidence type="ECO:0000313" key="5">
    <source>
        <dbReference type="Proteomes" id="UP000663760"/>
    </source>
</evidence>
<feature type="region of interest" description="Disordered" evidence="2">
    <location>
        <begin position="420"/>
        <end position="475"/>
    </location>
</feature>
<evidence type="ECO:0000259" key="3">
    <source>
        <dbReference type="PROSITE" id="PS50158"/>
    </source>
</evidence>
<gene>
    <name evidence="4" type="ORF">SI8410_10015034</name>
</gene>
<feature type="compositionally biased region" description="Basic and acidic residues" evidence="2">
    <location>
        <begin position="456"/>
        <end position="465"/>
    </location>
</feature>
<dbReference type="AlphaFoldDB" id="A0A7I8L408"/>
<dbReference type="PANTHER" id="PTHR34210">
    <property type="entry name" value="OS01G0252900 PROTEIN"/>
    <property type="match status" value="1"/>
</dbReference>
<feature type="compositionally biased region" description="Basic and acidic residues" evidence="2">
    <location>
        <begin position="37"/>
        <end position="49"/>
    </location>
</feature>
<feature type="domain" description="CCHC-type" evidence="3">
    <location>
        <begin position="98"/>
        <end position="113"/>
    </location>
</feature>
<dbReference type="EMBL" id="LR746273">
    <property type="protein sequence ID" value="CAA7404356.1"/>
    <property type="molecule type" value="Genomic_DNA"/>
</dbReference>
<keyword evidence="1" id="KW-0862">Zinc</keyword>
<sequence length="475" mass="53915">MANNHSPDMEDDGDDDFFKEVYGKEYTGPPRLTKSSSQDRPRESKRPLANEESDGDDQAPDPNAVPTDFTSREAKVWEAKAKAIERNWKKRKEEEMICKICGESGHFTQGCPSTLGGSKKSADFFERVAARDKNVRALFTETVIQRLEKEIGCKIKMDEKFLIVSGKDRLILAKGVDAVHKLIQGEGEDRGRSKSPSNTSQKSKSRSPERSPAPPRPVGRETRSSRSNPRDASYVQRKGFSQERVEDHVREGSQKFSRGSPKAHGKNGVKRRPAQSKSPPRPTLAGDAFNSYDVYHRTPSGVRRTDSWEAEQHGMDMPSGQHDFPLYAQTLEELEAEFNRQTGEVRALHDKEEDEENFRHRERLRELREGYAKKLEAMRGLHARQWEEFLRVDTQRRLRAYQHQQMPGYAAYADAGHPDLGRSSENLRSAGGGGRTMDSWSRYPALSPHEAYGELQHQHQREDIARAAYGGGSRY</sequence>
<keyword evidence="1" id="KW-0863">Zinc-finger</keyword>
<evidence type="ECO:0000313" key="4">
    <source>
        <dbReference type="EMBL" id="CAA7404356.1"/>
    </source>
</evidence>
<accession>A0A7I8L408</accession>
<dbReference type="InterPro" id="IPR001878">
    <property type="entry name" value="Znf_CCHC"/>
</dbReference>
<reference evidence="4" key="1">
    <citation type="submission" date="2020-02" db="EMBL/GenBank/DDBJ databases">
        <authorList>
            <person name="Scholz U."/>
            <person name="Mascher M."/>
            <person name="Fiebig A."/>
        </authorList>
    </citation>
    <scope>NUCLEOTIDE SEQUENCE</scope>
</reference>
<feature type="compositionally biased region" description="Basic and acidic residues" evidence="2">
    <location>
        <begin position="240"/>
        <end position="253"/>
    </location>
</feature>
<evidence type="ECO:0000256" key="2">
    <source>
        <dbReference type="SAM" id="MobiDB-lite"/>
    </source>
</evidence>
<dbReference type="InterPro" id="IPR036875">
    <property type="entry name" value="Znf_CCHC_sf"/>
</dbReference>